<evidence type="ECO:0000256" key="4">
    <source>
        <dbReference type="ARBA" id="ARBA00023136"/>
    </source>
</evidence>
<comment type="subcellular location">
    <subcellularLocation>
        <location evidence="1">Membrane</location>
        <topology evidence="1">Multi-pass membrane protein</topology>
    </subcellularLocation>
</comment>
<sequence length="197" mass="21699">MGYPEVTRGHWYRCLDRLSLPCPDCPFVDVALLAIHERVHTGTSFAGCHRQHGRIAGRVHTLTGSRLPLRSSSGALPDLDMHYSDLSSTKISQMPRVCLCLGVLCFFAAFASESVTSLLTAHSYVGCITMFLLTFCLAFEIPLILMFLAQIGVVTPMALQRKRRVMHILLWGNATFLMPGSEVWNPVILGGDHVGAL</sequence>
<evidence type="ECO:0000256" key="2">
    <source>
        <dbReference type="ARBA" id="ARBA00022692"/>
    </source>
</evidence>
<evidence type="ECO:0000313" key="6">
    <source>
        <dbReference type="EMBL" id="EFH82854.1"/>
    </source>
</evidence>
<dbReference type="Proteomes" id="UP000004508">
    <property type="component" value="Unassembled WGS sequence"/>
</dbReference>
<dbReference type="AlphaFoldDB" id="D6U2U9"/>
<reference evidence="6 7" key="1">
    <citation type="journal article" date="2011" name="Stand. Genomic Sci.">
        <title>Non-contiguous finished genome sequence and contextual data of the filamentous soil bacterium Ktedonobacter racemifer type strain (SOSP1-21).</title>
        <authorList>
            <person name="Chang Y.J."/>
            <person name="Land M."/>
            <person name="Hauser L."/>
            <person name="Chertkov O."/>
            <person name="Del Rio T.G."/>
            <person name="Nolan M."/>
            <person name="Copeland A."/>
            <person name="Tice H."/>
            <person name="Cheng J.F."/>
            <person name="Lucas S."/>
            <person name="Han C."/>
            <person name="Goodwin L."/>
            <person name="Pitluck S."/>
            <person name="Ivanova N."/>
            <person name="Ovchinikova G."/>
            <person name="Pati A."/>
            <person name="Chen A."/>
            <person name="Palaniappan K."/>
            <person name="Mavromatis K."/>
            <person name="Liolios K."/>
            <person name="Brettin T."/>
            <person name="Fiebig A."/>
            <person name="Rohde M."/>
            <person name="Abt B."/>
            <person name="Goker M."/>
            <person name="Detter J.C."/>
            <person name="Woyke T."/>
            <person name="Bristow J."/>
            <person name="Eisen J.A."/>
            <person name="Markowitz V."/>
            <person name="Hugenholtz P."/>
            <person name="Kyrpides N.C."/>
            <person name="Klenk H.P."/>
            <person name="Lapidus A."/>
        </authorList>
    </citation>
    <scope>NUCLEOTIDE SEQUENCE [LARGE SCALE GENOMIC DNA]</scope>
    <source>
        <strain evidence="7">DSM 44963</strain>
    </source>
</reference>
<feature type="transmembrane region" description="Helical" evidence="5">
    <location>
        <begin position="131"/>
        <end position="159"/>
    </location>
</feature>
<feature type="transmembrane region" description="Helical" evidence="5">
    <location>
        <begin position="97"/>
        <end position="119"/>
    </location>
</feature>
<evidence type="ECO:0000256" key="1">
    <source>
        <dbReference type="ARBA" id="ARBA00004141"/>
    </source>
</evidence>
<keyword evidence="7" id="KW-1185">Reference proteome</keyword>
<accession>D6U2U9</accession>
<keyword evidence="3 5" id="KW-1133">Transmembrane helix</keyword>
<keyword evidence="4 5" id="KW-0472">Membrane</keyword>
<evidence type="ECO:0000256" key="5">
    <source>
        <dbReference type="SAM" id="Phobius"/>
    </source>
</evidence>
<gene>
    <name evidence="6" type="ORF">Krac_3717</name>
</gene>
<protein>
    <submittedName>
        <fullName evidence="6">Sec-independent periplasmic protein translocase</fullName>
    </submittedName>
</protein>
<proteinExistence type="predicted"/>
<dbReference type="Pfam" id="PF00902">
    <property type="entry name" value="TatC"/>
    <property type="match status" value="1"/>
</dbReference>
<dbReference type="GO" id="GO:0016020">
    <property type="term" value="C:membrane"/>
    <property type="evidence" value="ECO:0007669"/>
    <property type="project" value="UniProtKB-SubCell"/>
</dbReference>
<keyword evidence="2 5" id="KW-0812">Transmembrane</keyword>
<evidence type="ECO:0000313" key="7">
    <source>
        <dbReference type="Proteomes" id="UP000004508"/>
    </source>
</evidence>
<comment type="caution">
    <text evidence="6">The sequence shown here is derived from an EMBL/GenBank/DDBJ whole genome shotgun (WGS) entry which is preliminary data.</text>
</comment>
<dbReference type="EMBL" id="ADVG01000004">
    <property type="protein sequence ID" value="EFH82854.1"/>
    <property type="molecule type" value="Genomic_DNA"/>
</dbReference>
<evidence type="ECO:0000256" key="3">
    <source>
        <dbReference type="ARBA" id="ARBA00022989"/>
    </source>
</evidence>
<organism evidence="6 7">
    <name type="scientific">Ktedonobacter racemifer DSM 44963</name>
    <dbReference type="NCBI Taxonomy" id="485913"/>
    <lineage>
        <taxon>Bacteria</taxon>
        <taxon>Bacillati</taxon>
        <taxon>Chloroflexota</taxon>
        <taxon>Ktedonobacteria</taxon>
        <taxon>Ktedonobacterales</taxon>
        <taxon>Ktedonobacteraceae</taxon>
        <taxon>Ktedonobacter</taxon>
    </lineage>
</organism>
<dbReference type="InterPro" id="IPR002033">
    <property type="entry name" value="TatC"/>
</dbReference>
<dbReference type="InParanoid" id="D6U2U9"/>
<name>D6U2U9_KTERA</name>
<dbReference type="STRING" id="485913.Krac_3717"/>